<dbReference type="InterPro" id="IPR007332">
    <property type="entry name" value="DUF411"/>
</dbReference>
<proteinExistence type="predicted"/>
<name>A3MU40_PYRCJ</name>
<dbReference type="GeneID" id="4908630"/>
<sequence>MRKQTATLILVTAILAIIMTTALKLYTYPPSEKTQEKPPFSSVKFYYAPPCGCCEKYLAKLRQYFAVEVTVLDPQKLQELKKELGVPERLWSCHTIAVEGGLFIEGHVPVSAFTALAKNGVRGLALPHAETDPTTWEGPGYYLVYENGTIWRVYS</sequence>
<evidence type="ECO:0008006" key="3">
    <source>
        <dbReference type="Google" id="ProtNLM"/>
    </source>
</evidence>
<organism evidence="1 2">
    <name type="scientific">Pyrobaculum calidifontis (strain DSM 21063 / JCM 11548 / VA1)</name>
    <dbReference type="NCBI Taxonomy" id="410359"/>
    <lineage>
        <taxon>Archaea</taxon>
        <taxon>Thermoproteota</taxon>
        <taxon>Thermoprotei</taxon>
        <taxon>Thermoproteales</taxon>
        <taxon>Thermoproteaceae</taxon>
        <taxon>Pyrobaculum</taxon>
    </lineage>
</organism>
<dbReference type="KEGG" id="pcl:Pcal_0731"/>
<evidence type="ECO:0000313" key="2">
    <source>
        <dbReference type="Proteomes" id="UP000001431"/>
    </source>
</evidence>
<dbReference type="EMBL" id="CP000561">
    <property type="protein sequence ID" value="ABO08157.1"/>
    <property type="molecule type" value="Genomic_DNA"/>
</dbReference>
<dbReference type="RefSeq" id="WP_011849415.1">
    <property type="nucleotide sequence ID" value="NC_009073.1"/>
</dbReference>
<dbReference type="AlphaFoldDB" id="A3MU40"/>
<gene>
    <name evidence="1" type="ordered locus">Pcal_0731</name>
</gene>
<dbReference type="Pfam" id="PF04214">
    <property type="entry name" value="DUF411"/>
    <property type="match status" value="1"/>
</dbReference>
<dbReference type="eggNOG" id="arCOG03913">
    <property type="taxonomic scope" value="Archaea"/>
</dbReference>
<dbReference type="HOGENOM" id="CLU_112034_2_0_2"/>
<keyword evidence="2" id="KW-1185">Reference proteome</keyword>
<dbReference type="Proteomes" id="UP000001431">
    <property type="component" value="Chromosome"/>
</dbReference>
<dbReference type="STRING" id="410359.Pcal_0731"/>
<accession>A3MU40</accession>
<evidence type="ECO:0000313" key="1">
    <source>
        <dbReference type="EMBL" id="ABO08157.1"/>
    </source>
</evidence>
<protein>
    <recommendedName>
        <fullName evidence="3">Metal-binding protein</fullName>
    </recommendedName>
</protein>
<reference evidence="1" key="1">
    <citation type="submission" date="2007-02" db="EMBL/GenBank/DDBJ databases">
        <title>Complete sequence of Pyrobaculum calidifontis JCM 11548.</title>
        <authorList>
            <consortium name="US DOE Joint Genome Institute"/>
            <person name="Copeland A."/>
            <person name="Lucas S."/>
            <person name="Lapidus A."/>
            <person name="Barry K."/>
            <person name="Glavina del Rio T."/>
            <person name="Dalin E."/>
            <person name="Tice H."/>
            <person name="Pitluck S."/>
            <person name="Chain P."/>
            <person name="Malfatti S."/>
            <person name="Shin M."/>
            <person name="Vergez L."/>
            <person name="Schmutz J."/>
            <person name="Larimer F."/>
            <person name="Land M."/>
            <person name="Hauser L."/>
            <person name="Kyrpides N."/>
            <person name="Mikhailova N."/>
            <person name="Cozen A.E."/>
            <person name="Fitz-Gibbon S.T."/>
            <person name="House C.H."/>
            <person name="Saltikov C."/>
            <person name="Lowe T.M."/>
            <person name="Richardson P."/>
        </authorList>
    </citation>
    <scope>NUCLEOTIDE SEQUENCE [LARGE SCALE GENOMIC DNA]</scope>
    <source>
        <strain evidence="1">JCM 11548</strain>
    </source>
</reference>